<evidence type="ECO:0000259" key="2">
    <source>
        <dbReference type="Pfam" id="PF07885"/>
    </source>
</evidence>
<dbReference type="KEGG" id="nall:PP769_16640"/>
<dbReference type="RefSeq" id="WP_312642234.1">
    <property type="nucleotide sequence ID" value="NZ_CP116967.1"/>
</dbReference>
<feature type="transmembrane region" description="Helical" evidence="1">
    <location>
        <begin position="165"/>
        <end position="181"/>
    </location>
</feature>
<name>A0AA96GAR5_9BACT</name>
<gene>
    <name evidence="3" type="ORF">PP769_16640</name>
</gene>
<dbReference type="EMBL" id="CP116967">
    <property type="protein sequence ID" value="WNM57577.1"/>
    <property type="molecule type" value="Genomic_DNA"/>
</dbReference>
<feature type="transmembrane region" description="Helical" evidence="1">
    <location>
        <begin position="193"/>
        <end position="215"/>
    </location>
</feature>
<dbReference type="Gene3D" id="1.10.287.70">
    <property type="match status" value="1"/>
</dbReference>
<feature type="transmembrane region" description="Helical" evidence="1">
    <location>
        <begin position="88"/>
        <end position="106"/>
    </location>
</feature>
<keyword evidence="1" id="KW-1133">Transmembrane helix</keyword>
<proteinExistence type="predicted"/>
<feature type="domain" description="Potassium channel" evidence="2">
    <location>
        <begin position="142"/>
        <end position="211"/>
    </location>
</feature>
<evidence type="ECO:0000313" key="3">
    <source>
        <dbReference type="EMBL" id="WNM57577.1"/>
    </source>
</evidence>
<dbReference type="AlphaFoldDB" id="A0AA96GAR5"/>
<dbReference type="InterPro" id="IPR013099">
    <property type="entry name" value="K_chnl_dom"/>
</dbReference>
<accession>A0AA96GAR5</accession>
<dbReference type="Pfam" id="PF07885">
    <property type="entry name" value="Ion_trans_2"/>
    <property type="match status" value="1"/>
</dbReference>
<reference evidence="3 4" key="1">
    <citation type="submission" date="2023-01" db="EMBL/GenBank/DDBJ databases">
        <title>Cultivation and genomic characterization of new, ubiquitous marine nitrite-oxidizing bacteria from the Nitrospirales.</title>
        <authorList>
            <person name="Mueller A.J."/>
            <person name="Daebeler A."/>
            <person name="Herbold C.W."/>
            <person name="Kirkegaard R.H."/>
            <person name="Daims H."/>
        </authorList>
    </citation>
    <scope>NUCLEOTIDE SEQUENCE [LARGE SCALE GENOMIC DNA]</scope>
    <source>
        <strain evidence="3 4">VA</strain>
    </source>
</reference>
<dbReference type="SUPFAM" id="SSF81324">
    <property type="entry name" value="Voltage-gated potassium channels"/>
    <property type="match status" value="1"/>
</dbReference>
<protein>
    <submittedName>
        <fullName evidence="3">Ion channel</fullName>
    </submittedName>
</protein>
<keyword evidence="1" id="KW-0812">Transmembrane</keyword>
<evidence type="ECO:0000313" key="4">
    <source>
        <dbReference type="Proteomes" id="UP001302719"/>
    </source>
</evidence>
<dbReference type="Proteomes" id="UP001302719">
    <property type="component" value="Chromosome"/>
</dbReference>
<organism evidence="3 4">
    <name type="scientific">Candidatus Nitrospira allomarina</name>
    <dbReference type="NCBI Taxonomy" id="3020900"/>
    <lineage>
        <taxon>Bacteria</taxon>
        <taxon>Pseudomonadati</taxon>
        <taxon>Nitrospirota</taxon>
        <taxon>Nitrospiria</taxon>
        <taxon>Nitrospirales</taxon>
        <taxon>Nitrospiraceae</taxon>
        <taxon>Nitrospira</taxon>
    </lineage>
</organism>
<keyword evidence="1" id="KW-0472">Membrane</keyword>
<feature type="transmembrane region" description="Helical" evidence="1">
    <location>
        <begin position="118"/>
        <end position="145"/>
    </location>
</feature>
<sequence length="225" mass="24895">MPIKRMNFGYLLGGLLFLLLSVAIAREAGVTSETRRLFLEPALCLMLLMGIWSHVSEKKWLMVGGGILTVSGIATATIDYFLDIPELQFVNMAILFVFSLFSTWIASRHLLLSGPITLNKIIGAICIYLLIGLNWSVIYLIINIANPNSFHGLTSTAVGVQFSELLYYSYVTITTLGYGDVTPMKPIARTLSYLEAIVGQFYVAVLVAWLVGMYLSDKNNNGRKP</sequence>
<keyword evidence="4" id="KW-1185">Reference proteome</keyword>
<feature type="transmembrane region" description="Helical" evidence="1">
    <location>
        <begin position="60"/>
        <end position="82"/>
    </location>
</feature>
<evidence type="ECO:0000256" key="1">
    <source>
        <dbReference type="SAM" id="Phobius"/>
    </source>
</evidence>